<dbReference type="Proteomes" id="UP001180020">
    <property type="component" value="Unassembled WGS sequence"/>
</dbReference>
<dbReference type="AlphaFoldDB" id="A0AAV9CD15"/>
<gene>
    <name evidence="1" type="ORF">QJS10_CPB20g02122</name>
</gene>
<keyword evidence="2" id="KW-1185">Reference proteome</keyword>
<accession>A0AAV9CD15</accession>
<name>A0AAV9CD15_ACOCL</name>
<protein>
    <submittedName>
        <fullName evidence="1">G-type lectin S-receptor-like serine/threonine-protein kinase</fullName>
    </submittedName>
</protein>
<dbReference type="GO" id="GO:0016301">
    <property type="term" value="F:kinase activity"/>
    <property type="evidence" value="ECO:0007669"/>
    <property type="project" value="UniProtKB-KW"/>
</dbReference>
<comment type="caution">
    <text evidence="1">The sequence shown here is derived from an EMBL/GenBank/DDBJ whole genome shotgun (WGS) entry which is preliminary data.</text>
</comment>
<evidence type="ECO:0000313" key="2">
    <source>
        <dbReference type="Proteomes" id="UP001180020"/>
    </source>
</evidence>
<keyword evidence="1" id="KW-0808">Transferase</keyword>
<sequence>MPFGVQTEKFTIIMHPEDGATSDIESLATSDEIESSIISEMKRLRMRTIGRWREVPPIPQAVLELVEKGLDHVYKAMMRRDFGRSVVSSSFAINAAFLSLQATCSYSTMSAR</sequence>
<evidence type="ECO:0000313" key="1">
    <source>
        <dbReference type="EMBL" id="KAK1286550.1"/>
    </source>
</evidence>
<proteinExistence type="predicted"/>
<organism evidence="1 2">
    <name type="scientific">Acorus calamus</name>
    <name type="common">Sweet flag</name>
    <dbReference type="NCBI Taxonomy" id="4465"/>
    <lineage>
        <taxon>Eukaryota</taxon>
        <taxon>Viridiplantae</taxon>
        <taxon>Streptophyta</taxon>
        <taxon>Embryophyta</taxon>
        <taxon>Tracheophyta</taxon>
        <taxon>Spermatophyta</taxon>
        <taxon>Magnoliopsida</taxon>
        <taxon>Liliopsida</taxon>
        <taxon>Acoraceae</taxon>
        <taxon>Acorus</taxon>
    </lineage>
</organism>
<dbReference type="EMBL" id="JAUJYO010000020">
    <property type="protein sequence ID" value="KAK1286550.1"/>
    <property type="molecule type" value="Genomic_DNA"/>
</dbReference>
<reference evidence="1" key="1">
    <citation type="journal article" date="2023" name="Nat. Commun.">
        <title>Diploid and tetraploid genomes of Acorus and the evolution of monocots.</title>
        <authorList>
            <person name="Ma L."/>
            <person name="Liu K.W."/>
            <person name="Li Z."/>
            <person name="Hsiao Y.Y."/>
            <person name="Qi Y."/>
            <person name="Fu T."/>
            <person name="Tang G.D."/>
            <person name="Zhang D."/>
            <person name="Sun W.H."/>
            <person name="Liu D.K."/>
            <person name="Li Y."/>
            <person name="Chen G.Z."/>
            <person name="Liu X.D."/>
            <person name="Liao X.Y."/>
            <person name="Jiang Y.T."/>
            <person name="Yu X."/>
            <person name="Hao Y."/>
            <person name="Huang J."/>
            <person name="Zhao X.W."/>
            <person name="Ke S."/>
            <person name="Chen Y.Y."/>
            <person name="Wu W.L."/>
            <person name="Hsu J.L."/>
            <person name="Lin Y.F."/>
            <person name="Huang M.D."/>
            <person name="Li C.Y."/>
            <person name="Huang L."/>
            <person name="Wang Z.W."/>
            <person name="Zhao X."/>
            <person name="Zhong W.Y."/>
            <person name="Peng D.H."/>
            <person name="Ahmad S."/>
            <person name="Lan S."/>
            <person name="Zhang J.S."/>
            <person name="Tsai W.C."/>
            <person name="Van de Peer Y."/>
            <person name="Liu Z.J."/>
        </authorList>
    </citation>
    <scope>NUCLEOTIDE SEQUENCE</scope>
    <source>
        <strain evidence="1">CP</strain>
    </source>
</reference>
<reference evidence="1" key="2">
    <citation type="submission" date="2023-06" db="EMBL/GenBank/DDBJ databases">
        <authorList>
            <person name="Ma L."/>
            <person name="Liu K.-W."/>
            <person name="Li Z."/>
            <person name="Hsiao Y.-Y."/>
            <person name="Qi Y."/>
            <person name="Fu T."/>
            <person name="Tang G."/>
            <person name="Zhang D."/>
            <person name="Sun W.-H."/>
            <person name="Liu D.-K."/>
            <person name="Li Y."/>
            <person name="Chen G.-Z."/>
            <person name="Liu X.-D."/>
            <person name="Liao X.-Y."/>
            <person name="Jiang Y.-T."/>
            <person name="Yu X."/>
            <person name="Hao Y."/>
            <person name="Huang J."/>
            <person name="Zhao X.-W."/>
            <person name="Ke S."/>
            <person name="Chen Y.-Y."/>
            <person name="Wu W.-L."/>
            <person name="Hsu J.-L."/>
            <person name="Lin Y.-F."/>
            <person name="Huang M.-D."/>
            <person name="Li C.-Y."/>
            <person name="Huang L."/>
            <person name="Wang Z.-W."/>
            <person name="Zhao X."/>
            <person name="Zhong W.-Y."/>
            <person name="Peng D.-H."/>
            <person name="Ahmad S."/>
            <person name="Lan S."/>
            <person name="Zhang J.-S."/>
            <person name="Tsai W.-C."/>
            <person name="Van De Peer Y."/>
            <person name="Liu Z.-J."/>
        </authorList>
    </citation>
    <scope>NUCLEOTIDE SEQUENCE</scope>
    <source>
        <strain evidence="1">CP</strain>
        <tissue evidence="1">Leaves</tissue>
    </source>
</reference>
<keyword evidence="1" id="KW-0418">Kinase</keyword>